<organism evidence="2 3">
    <name type="scientific">Paraphaeosphaeria minitans</name>
    <dbReference type="NCBI Taxonomy" id="565426"/>
    <lineage>
        <taxon>Eukaryota</taxon>
        <taxon>Fungi</taxon>
        <taxon>Dikarya</taxon>
        <taxon>Ascomycota</taxon>
        <taxon>Pezizomycotina</taxon>
        <taxon>Dothideomycetes</taxon>
        <taxon>Pleosporomycetidae</taxon>
        <taxon>Pleosporales</taxon>
        <taxon>Massarineae</taxon>
        <taxon>Didymosphaeriaceae</taxon>
        <taxon>Paraphaeosphaeria</taxon>
    </lineage>
</organism>
<feature type="region of interest" description="Disordered" evidence="1">
    <location>
        <begin position="112"/>
        <end position="132"/>
    </location>
</feature>
<keyword evidence="3" id="KW-1185">Reference proteome</keyword>
<sequence>MRRRHTCLPVGIACNRTALRRPFRSSHSHNVCQPTPADRTSVCLRGYEATRLRGYEATRLRAPCMECRLRVLAKRIWSAKGLLPESPHCWHAGSSRLEPAPQLMARIVDKQRAAGSGQTAQPADPPFVWVER</sequence>
<protein>
    <submittedName>
        <fullName evidence="2">Uncharacterized protein</fullName>
    </submittedName>
</protein>
<gene>
    <name evidence="2" type="ORF">PMIN01_02624</name>
</gene>
<evidence type="ECO:0000313" key="3">
    <source>
        <dbReference type="Proteomes" id="UP000756921"/>
    </source>
</evidence>
<accession>A0A9P6KVL3</accession>
<reference evidence="2" key="1">
    <citation type="journal article" date="2020" name="Mol. Plant Microbe Interact.">
        <title>Genome Sequence of the Biocontrol Agent Coniothyrium minitans strain Conio (IMI 134523).</title>
        <authorList>
            <person name="Patel D."/>
            <person name="Shittu T.A."/>
            <person name="Baroncelli R."/>
            <person name="Muthumeenakshi S."/>
            <person name="Osborne T.H."/>
            <person name="Janganan T.K."/>
            <person name="Sreenivasaprasad S."/>
        </authorList>
    </citation>
    <scope>NUCLEOTIDE SEQUENCE</scope>
    <source>
        <strain evidence="2">Conio</strain>
    </source>
</reference>
<name>A0A9P6KVL3_9PLEO</name>
<evidence type="ECO:0000256" key="1">
    <source>
        <dbReference type="SAM" id="MobiDB-lite"/>
    </source>
</evidence>
<dbReference type="Proteomes" id="UP000756921">
    <property type="component" value="Unassembled WGS sequence"/>
</dbReference>
<proteinExistence type="predicted"/>
<evidence type="ECO:0000313" key="2">
    <source>
        <dbReference type="EMBL" id="KAF9739989.1"/>
    </source>
</evidence>
<dbReference type="EMBL" id="WJXW01000002">
    <property type="protein sequence ID" value="KAF9739989.1"/>
    <property type="molecule type" value="Genomic_DNA"/>
</dbReference>
<dbReference type="AlphaFoldDB" id="A0A9P6KVL3"/>
<comment type="caution">
    <text evidence="2">The sequence shown here is derived from an EMBL/GenBank/DDBJ whole genome shotgun (WGS) entry which is preliminary data.</text>
</comment>